<dbReference type="EC" id="2.7.4.3" evidence="5 7"/>
<dbReference type="GO" id="GO:0005737">
    <property type="term" value="C:cytoplasm"/>
    <property type="evidence" value="ECO:0007669"/>
    <property type="project" value="UniProtKB-SubCell"/>
</dbReference>
<evidence type="ECO:0000313" key="9">
    <source>
        <dbReference type="Proteomes" id="UP000176867"/>
    </source>
</evidence>
<comment type="caution">
    <text evidence="8">The sequence shown here is derived from an EMBL/GenBank/DDBJ whole genome shotgun (WGS) entry which is preliminary data.</text>
</comment>
<reference evidence="8 9" key="1">
    <citation type="journal article" date="2016" name="Nat. Commun.">
        <title>Thousands of microbial genomes shed light on interconnected biogeochemical processes in an aquifer system.</title>
        <authorList>
            <person name="Anantharaman K."/>
            <person name="Brown C.T."/>
            <person name="Hug L.A."/>
            <person name="Sharon I."/>
            <person name="Castelle C.J."/>
            <person name="Probst A.J."/>
            <person name="Thomas B.C."/>
            <person name="Singh A."/>
            <person name="Wilkins M.J."/>
            <person name="Karaoz U."/>
            <person name="Brodie E.L."/>
            <person name="Williams K.H."/>
            <person name="Hubbard S.S."/>
            <person name="Banfield J.F."/>
        </authorList>
    </citation>
    <scope>NUCLEOTIDE SEQUENCE [LARGE SCALE GENOMIC DNA]</scope>
</reference>
<dbReference type="STRING" id="1798533.A2609_00825"/>
<feature type="binding site" evidence="5">
    <location>
        <position position="172"/>
    </location>
    <ligand>
        <name>ATP</name>
        <dbReference type="ChEBI" id="CHEBI:30616"/>
    </ligand>
</feature>
<dbReference type="AlphaFoldDB" id="A0A1F6G6P4"/>
<dbReference type="CDD" id="cd01428">
    <property type="entry name" value="ADK"/>
    <property type="match status" value="1"/>
</dbReference>
<proteinExistence type="inferred from homology"/>
<keyword evidence="1 5" id="KW-0808">Transferase</keyword>
<dbReference type="UniPathway" id="UPA00588">
    <property type="reaction ID" value="UER00649"/>
</dbReference>
<comment type="subunit">
    <text evidence="5 7">Monomer.</text>
</comment>
<keyword evidence="5" id="KW-0963">Cytoplasm</keyword>
<dbReference type="PRINTS" id="PR00094">
    <property type="entry name" value="ADENYLTKNASE"/>
</dbReference>
<comment type="pathway">
    <text evidence="5">Purine metabolism; AMP biosynthesis via salvage pathway; AMP from ADP: step 1/1.</text>
</comment>
<evidence type="ECO:0000256" key="4">
    <source>
        <dbReference type="ARBA" id="ARBA00022777"/>
    </source>
</evidence>
<keyword evidence="2 5" id="KW-0545">Nucleotide biosynthesis</keyword>
<evidence type="ECO:0000256" key="5">
    <source>
        <dbReference type="HAMAP-Rule" id="MF_00235"/>
    </source>
</evidence>
<organism evidence="8 9">
    <name type="scientific">Candidatus Kaiserbacteria bacterium RIFOXYD1_FULL_47_14</name>
    <dbReference type="NCBI Taxonomy" id="1798533"/>
    <lineage>
        <taxon>Bacteria</taxon>
        <taxon>Candidatus Kaiseribacteriota</taxon>
    </lineage>
</organism>
<dbReference type="GO" id="GO:0005524">
    <property type="term" value="F:ATP binding"/>
    <property type="evidence" value="ECO:0007669"/>
    <property type="project" value="UniProtKB-UniRule"/>
</dbReference>
<accession>A0A1F6G6P4</accession>
<comment type="function">
    <text evidence="5">Catalyzes the reversible transfer of the terminal phosphate group between ATP and AMP. Plays an important role in cellular energy homeostasis and in adenine nucleotide metabolism.</text>
</comment>
<comment type="subcellular location">
    <subcellularLocation>
        <location evidence="5 7">Cytoplasm</location>
    </subcellularLocation>
</comment>
<comment type="caution">
    <text evidence="5">Lacks conserved residue(s) required for the propagation of feature annotation.</text>
</comment>
<feature type="binding site" evidence="5">
    <location>
        <position position="144"/>
    </location>
    <ligand>
        <name>AMP</name>
        <dbReference type="ChEBI" id="CHEBI:456215"/>
    </ligand>
</feature>
<dbReference type="Gene3D" id="3.40.50.300">
    <property type="entry name" value="P-loop containing nucleotide triphosphate hydrolases"/>
    <property type="match status" value="1"/>
</dbReference>
<dbReference type="GO" id="GO:0044209">
    <property type="term" value="P:AMP salvage"/>
    <property type="evidence" value="ECO:0007669"/>
    <property type="project" value="UniProtKB-UniRule"/>
</dbReference>
<feature type="region of interest" description="NMP" evidence="5">
    <location>
        <begin position="33"/>
        <end position="62"/>
    </location>
</feature>
<dbReference type="Proteomes" id="UP000176867">
    <property type="component" value="Unassembled WGS sequence"/>
</dbReference>
<evidence type="ECO:0000313" key="8">
    <source>
        <dbReference type="EMBL" id="OGG93777.1"/>
    </source>
</evidence>
<name>A0A1F6G6P4_9BACT</name>
<evidence type="ECO:0000256" key="1">
    <source>
        <dbReference type="ARBA" id="ARBA00022679"/>
    </source>
</evidence>
<keyword evidence="4 5" id="KW-0418">Kinase</keyword>
<gene>
    <name evidence="5" type="primary">adk</name>
    <name evidence="8" type="ORF">A2609_00825</name>
</gene>
<dbReference type="EMBL" id="MFMU01000004">
    <property type="protein sequence ID" value="OGG93777.1"/>
    <property type="molecule type" value="Genomic_DNA"/>
</dbReference>
<dbReference type="Pfam" id="PF00406">
    <property type="entry name" value="ADK"/>
    <property type="match status" value="1"/>
</dbReference>
<comment type="catalytic activity">
    <reaction evidence="5 7">
        <text>AMP + ATP = 2 ADP</text>
        <dbReference type="Rhea" id="RHEA:12973"/>
        <dbReference type="ChEBI" id="CHEBI:30616"/>
        <dbReference type="ChEBI" id="CHEBI:456215"/>
        <dbReference type="ChEBI" id="CHEBI:456216"/>
        <dbReference type="EC" id="2.7.4.3"/>
    </reaction>
</comment>
<dbReference type="InterPro" id="IPR000850">
    <property type="entry name" value="Adenylat/UMP-CMP_kin"/>
</dbReference>
<keyword evidence="3 5" id="KW-0547">Nucleotide-binding</keyword>
<protein>
    <recommendedName>
        <fullName evidence="5 7">Adenylate kinase</fullName>
        <shortName evidence="5">AK</shortName>
        <ecNumber evidence="5 7">2.7.4.3</ecNumber>
    </recommendedName>
    <alternativeName>
        <fullName evidence="5">ATP-AMP transphosphorylase</fullName>
    </alternativeName>
    <alternativeName>
        <fullName evidence="5">ATP:AMP phosphotransferase</fullName>
    </alternativeName>
    <alternativeName>
        <fullName evidence="5">Adenylate monophosphate kinase</fullName>
    </alternativeName>
</protein>
<dbReference type="InterPro" id="IPR027417">
    <property type="entry name" value="P-loop_NTPase"/>
</dbReference>
<keyword evidence="5 7" id="KW-0067">ATP-binding</keyword>
<evidence type="ECO:0000256" key="3">
    <source>
        <dbReference type="ARBA" id="ARBA00022741"/>
    </source>
</evidence>
<dbReference type="HAMAP" id="MF_00235">
    <property type="entry name" value="Adenylate_kinase_Adk"/>
    <property type="match status" value="1"/>
</dbReference>
<evidence type="ECO:0000256" key="2">
    <source>
        <dbReference type="ARBA" id="ARBA00022727"/>
    </source>
</evidence>
<sequence>METKTIFFIGKPGCGKGDQARLLSEKTGWPIKSTGEEFRAISVESTPLGRKVRQVNDAGLLQPHWLASYLFFKQLFALTEDDGIIFDGVARKVPEAELVVEALNWIGRPFSVLHLSVSDEEIKHRISLRKGIEGRADDNVLEERLKEFHTFTEPVIEMFRKEGMLIEINGEGTREAIAEDIRKTLSIE</sequence>
<feature type="binding site" evidence="5">
    <location>
        <position position="135"/>
    </location>
    <ligand>
        <name>AMP</name>
        <dbReference type="ChEBI" id="CHEBI:456215"/>
    </ligand>
</feature>
<dbReference type="GO" id="GO:0004017">
    <property type="term" value="F:AMP kinase activity"/>
    <property type="evidence" value="ECO:0007669"/>
    <property type="project" value="UniProtKB-UniRule"/>
</dbReference>
<comment type="similarity">
    <text evidence="5 6">Belongs to the adenylate kinase family.</text>
</comment>
<dbReference type="PANTHER" id="PTHR23359">
    <property type="entry name" value="NUCLEOTIDE KINASE"/>
    <property type="match status" value="1"/>
</dbReference>
<feature type="binding site" evidence="5">
    <location>
        <position position="39"/>
    </location>
    <ligand>
        <name>AMP</name>
        <dbReference type="ChEBI" id="CHEBI:456215"/>
    </ligand>
</feature>
<comment type="domain">
    <text evidence="5">Consists of three domains, a large central CORE domain and two small peripheral domains, NMPbind and LID, which undergo movements during catalysis. The LID domain closes over the site of phosphoryl transfer upon ATP binding. Assembling and dissambling the active center during each catalytic cycle provides an effective means to prevent ATP hydrolysis.</text>
</comment>
<feature type="binding site" evidence="5">
    <location>
        <position position="34"/>
    </location>
    <ligand>
        <name>AMP</name>
        <dbReference type="ChEBI" id="CHEBI:456215"/>
    </ligand>
</feature>
<dbReference type="SUPFAM" id="SSF52540">
    <property type="entry name" value="P-loop containing nucleoside triphosphate hydrolases"/>
    <property type="match status" value="1"/>
</dbReference>
<evidence type="ECO:0000256" key="7">
    <source>
        <dbReference type="RuleBase" id="RU003331"/>
    </source>
</evidence>
<evidence type="ECO:0000256" key="6">
    <source>
        <dbReference type="RuleBase" id="RU003330"/>
    </source>
</evidence>
<feature type="binding site" evidence="5">
    <location>
        <position position="129"/>
    </location>
    <ligand>
        <name>ATP</name>
        <dbReference type="ChEBI" id="CHEBI:30616"/>
    </ligand>
</feature>